<dbReference type="RefSeq" id="XP_013340578.1">
    <property type="nucleotide sequence ID" value="XM_013485124.1"/>
</dbReference>
<reference evidence="1 2" key="1">
    <citation type="journal article" date="2014" name="BMC Genomics">
        <title>Genome sequencing of four Aureobasidium pullulans varieties: biotechnological potential, stress tolerance, and description of new species.</title>
        <authorList>
            <person name="Gostin Ar C."/>
            <person name="Ohm R.A."/>
            <person name="Kogej T."/>
            <person name="Sonjak S."/>
            <person name="Turk M."/>
            <person name="Zajc J."/>
            <person name="Zalar P."/>
            <person name="Grube M."/>
            <person name="Sun H."/>
            <person name="Han J."/>
            <person name="Sharma A."/>
            <person name="Chiniquy J."/>
            <person name="Ngan C.Y."/>
            <person name="Lipzen A."/>
            <person name="Barry K."/>
            <person name="Grigoriev I.V."/>
            <person name="Gunde-Cimerman N."/>
        </authorList>
    </citation>
    <scope>NUCLEOTIDE SEQUENCE [LARGE SCALE GENOMIC DNA]</scope>
    <source>
        <strain evidence="1 2">EXF-2481</strain>
    </source>
</reference>
<dbReference type="STRING" id="1043005.A0A074YCY0"/>
<dbReference type="GeneID" id="25367599"/>
<organism evidence="1 2">
    <name type="scientific">Aureobasidium subglaciale (strain EXF-2481)</name>
    <name type="common">Aureobasidium pullulans var. subglaciale</name>
    <dbReference type="NCBI Taxonomy" id="1043005"/>
    <lineage>
        <taxon>Eukaryota</taxon>
        <taxon>Fungi</taxon>
        <taxon>Dikarya</taxon>
        <taxon>Ascomycota</taxon>
        <taxon>Pezizomycotina</taxon>
        <taxon>Dothideomycetes</taxon>
        <taxon>Dothideomycetidae</taxon>
        <taxon>Dothideales</taxon>
        <taxon>Saccotheciaceae</taxon>
        <taxon>Aureobasidium</taxon>
    </lineage>
</organism>
<keyword evidence="2" id="KW-1185">Reference proteome</keyword>
<evidence type="ECO:0000313" key="2">
    <source>
        <dbReference type="Proteomes" id="UP000030641"/>
    </source>
</evidence>
<sequence>MSSPASVDAAGQPSILINMTTGIELEFLAYTPKNVKPKAYLLKALRAPVTLKCSKCAASHSWDLPFAGKLDHQGDVSPFCLWSLTSDMSVVPCRKTEEPYVPKDSAWYNMELKSRIINFARPTTCPLGQTYPCTGEPFLWDANTEISAFVQRIHEAFSGPGYCVATNGLTGLHIHLGNFKDIMPVKSSLGMFSLWTALERIFDEVLPVSRIGMEKVAGPLPGIDRPHAVYKYDDALSSDWVGSCSRVFLEMLRRDVKKAFEKGPESARSTIIDQLKSCNVPAWLAYISTFDTVKLFRDTWPSNQTAGTWLSHRSLAVNLTNLEIGYGNKDTVEIRAAPGSLDLSEISAWYDLMVYLTSLNKSVLCNSQSTSTLIV</sequence>
<dbReference type="HOGENOM" id="CLU_050067_0_0_1"/>
<protein>
    <submittedName>
        <fullName evidence="1">Uncharacterized protein</fullName>
    </submittedName>
</protein>
<evidence type="ECO:0000313" key="1">
    <source>
        <dbReference type="EMBL" id="KEQ91992.1"/>
    </source>
</evidence>
<dbReference type="Proteomes" id="UP000030641">
    <property type="component" value="Unassembled WGS sequence"/>
</dbReference>
<accession>A0A074YCY0</accession>
<gene>
    <name evidence="1" type="ORF">AUEXF2481DRAFT_441293</name>
</gene>
<name>A0A074YCY0_AURSE</name>
<dbReference type="OrthoDB" id="412402at2759"/>
<dbReference type="InParanoid" id="A0A074YCY0"/>
<dbReference type="AlphaFoldDB" id="A0A074YCY0"/>
<proteinExistence type="predicted"/>
<dbReference type="EMBL" id="KL584773">
    <property type="protein sequence ID" value="KEQ91992.1"/>
    <property type="molecule type" value="Genomic_DNA"/>
</dbReference>